<reference evidence="3 4" key="1">
    <citation type="journal article" date="2011" name="J. Bacteriol.">
        <title>Complete genome sequence of Acidaminococcus intestini RYC-MR95, a Gram-negative bacterium from the phylum Firmicutes.</title>
        <authorList>
            <person name="D'Auria G."/>
            <person name="Galan J.C."/>
            <person name="Rodriguez-Alcayna M."/>
            <person name="Moya A."/>
            <person name="Baquero F."/>
            <person name="Latorre A."/>
        </authorList>
    </citation>
    <scope>NUCLEOTIDE SEQUENCE [LARGE SCALE GENOMIC DNA]</scope>
    <source>
        <strain evidence="3 4">RyC-MR95</strain>
    </source>
</reference>
<feature type="domain" description="Integrase catalytic" evidence="2">
    <location>
        <begin position="141"/>
        <end position="304"/>
    </location>
</feature>
<dbReference type="Pfam" id="PF00665">
    <property type="entry name" value="rve"/>
    <property type="match status" value="1"/>
</dbReference>
<accession>G4Q5P7</accession>
<name>G4Q5P7_ACIIR</name>
<dbReference type="PANTHER" id="PTHR46889:SF5">
    <property type="entry name" value="INTEGRASE PROTEIN"/>
    <property type="match status" value="1"/>
</dbReference>
<sequence length="308" mass="36869">MLYKKTNRLETTKMGCAAQGKKAAIIQELRQEGHPLKYLLKFSGLAKSTYYYELKRTDRVEERNKSITETICHIFEENKQRYGVRRVCHELVNRGFHINHKRVQRIMHDLKLFGKRPKEKYHSYKGEVGKVAGNIIQRNFKADRPLQKWTTDVTQFHFSWGKCYLSPILDMNTNEIISYDLSMIPNLNQIKRMLSRAFNKFRNLQGLIMHSDQGWQYQHEFYRSELKKHGIIQSMSRKGNCYDNSIMETFFGRMKNEMYYGSEKEYTSFKVFAKAVKEYIHYFNKERIQKKTKWMPPEIYRETSTNAI</sequence>
<dbReference type="KEGG" id="ain:Acin_2143"/>
<dbReference type="AlphaFoldDB" id="G4Q5P7"/>
<dbReference type="InParanoid" id="G4Q5P7"/>
<dbReference type="EMBL" id="CP003058">
    <property type="protein sequence ID" value="AEQ23343.1"/>
    <property type="molecule type" value="Genomic_DNA"/>
</dbReference>
<dbReference type="Proteomes" id="UP000007093">
    <property type="component" value="Chromosome"/>
</dbReference>
<dbReference type="InterPro" id="IPR048020">
    <property type="entry name" value="Transpos_IS3"/>
</dbReference>
<dbReference type="NCBIfam" id="NF033516">
    <property type="entry name" value="transpos_IS3"/>
    <property type="match status" value="1"/>
</dbReference>
<dbReference type="HOGENOM" id="CLU_027402_4_3_9"/>
<proteinExistence type="predicted"/>
<dbReference type="InterPro" id="IPR036397">
    <property type="entry name" value="RNaseH_sf"/>
</dbReference>
<comment type="function">
    <text evidence="1">Involved in the transposition of the insertion sequence.</text>
</comment>
<dbReference type="InterPro" id="IPR012337">
    <property type="entry name" value="RNaseH-like_sf"/>
</dbReference>
<dbReference type="Pfam" id="PF13276">
    <property type="entry name" value="HTH_21"/>
    <property type="match status" value="1"/>
</dbReference>
<evidence type="ECO:0000313" key="4">
    <source>
        <dbReference type="Proteomes" id="UP000007093"/>
    </source>
</evidence>
<evidence type="ECO:0000259" key="2">
    <source>
        <dbReference type="PROSITE" id="PS50994"/>
    </source>
</evidence>
<dbReference type="GO" id="GO:0003676">
    <property type="term" value="F:nucleic acid binding"/>
    <property type="evidence" value="ECO:0007669"/>
    <property type="project" value="InterPro"/>
</dbReference>
<organism evidence="3 4">
    <name type="scientific">Acidaminococcus intestini (strain RyC-MR95)</name>
    <dbReference type="NCBI Taxonomy" id="568816"/>
    <lineage>
        <taxon>Bacteria</taxon>
        <taxon>Bacillati</taxon>
        <taxon>Bacillota</taxon>
        <taxon>Negativicutes</taxon>
        <taxon>Acidaminococcales</taxon>
        <taxon>Acidaminococcaceae</taxon>
        <taxon>Acidaminococcus</taxon>
    </lineage>
</organism>
<dbReference type="PROSITE" id="PS50994">
    <property type="entry name" value="INTEGRASE"/>
    <property type="match status" value="1"/>
</dbReference>
<dbReference type="PANTHER" id="PTHR46889">
    <property type="entry name" value="TRANSPOSASE INSF FOR INSERTION SEQUENCE IS3B-RELATED"/>
    <property type="match status" value="1"/>
</dbReference>
<dbReference type="PATRIC" id="fig|568816.4.peg.2076"/>
<keyword evidence="4" id="KW-1185">Reference proteome</keyword>
<dbReference type="InterPro" id="IPR001584">
    <property type="entry name" value="Integrase_cat-core"/>
</dbReference>
<dbReference type="SUPFAM" id="SSF53098">
    <property type="entry name" value="Ribonuclease H-like"/>
    <property type="match status" value="1"/>
</dbReference>
<dbReference type="Gene3D" id="3.30.420.10">
    <property type="entry name" value="Ribonuclease H-like superfamily/Ribonuclease H"/>
    <property type="match status" value="1"/>
</dbReference>
<gene>
    <name evidence="3" type="ordered locus">Acin_2143</name>
</gene>
<evidence type="ECO:0000313" key="3">
    <source>
        <dbReference type="EMBL" id="AEQ23343.1"/>
    </source>
</evidence>
<dbReference type="GO" id="GO:0015074">
    <property type="term" value="P:DNA integration"/>
    <property type="evidence" value="ECO:0007669"/>
    <property type="project" value="InterPro"/>
</dbReference>
<dbReference type="InterPro" id="IPR050900">
    <property type="entry name" value="Transposase_IS3/IS150/IS904"/>
</dbReference>
<dbReference type="Pfam" id="PF13333">
    <property type="entry name" value="rve_2"/>
    <property type="match status" value="1"/>
</dbReference>
<dbReference type="eggNOG" id="COG2801">
    <property type="taxonomic scope" value="Bacteria"/>
</dbReference>
<evidence type="ECO:0000256" key="1">
    <source>
        <dbReference type="ARBA" id="ARBA00002286"/>
    </source>
</evidence>
<protein>
    <submittedName>
        <fullName evidence="3">Putative transposase</fullName>
    </submittedName>
</protein>
<dbReference type="InterPro" id="IPR025948">
    <property type="entry name" value="HTH-like_dom"/>
</dbReference>